<name>A0ABU3TTQ0_9BACT</name>
<dbReference type="Proteomes" id="UP001249959">
    <property type="component" value="Unassembled WGS sequence"/>
</dbReference>
<protein>
    <submittedName>
        <fullName evidence="1">Type II toxin-antitoxin system RelE/ParE family toxin</fullName>
    </submittedName>
</protein>
<dbReference type="Pfam" id="PF05973">
    <property type="entry name" value="Gp49"/>
    <property type="match status" value="1"/>
</dbReference>
<dbReference type="RefSeq" id="WP_316070751.1">
    <property type="nucleotide sequence ID" value="NZ_JAVNWW010000004.1"/>
</dbReference>
<proteinExistence type="predicted"/>
<dbReference type="InterPro" id="IPR009241">
    <property type="entry name" value="HigB-like"/>
</dbReference>
<accession>A0ABU3TTQ0</accession>
<reference evidence="1 2" key="1">
    <citation type="submission" date="2023-09" db="EMBL/GenBank/DDBJ databases">
        <title>Aquirufa genomes.</title>
        <authorList>
            <person name="Pitt A."/>
        </authorList>
    </citation>
    <scope>NUCLEOTIDE SEQUENCE [LARGE SCALE GENOMIC DNA]</scope>
    <source>
        <strain evidence="1 2">LEOWEIH-7C</strain>
    </source>
</reference>
<keyword evidence="2" id="KW-1185">Reference proteome</keyword>
<dbReference type="EMBL" id="JAVNWW010000004">
    <property type="protein sequence ID" value="MDU0809246.1"/>
    <property type="molecule type" value="Genomic_DNA"/>
</dbReference>
<sequence length="111" mass="13192">MKPVREVIFFGTYFSTFFESQTEKVKEKIDYVLFVLTHTERVPDKFLKHLSGHEDLYEIRVSYAGNIFRIFCFFDHGKLVVLLNGYQKKSQKTAVREIELAKKLKEAYFNL</sequence>
<evidence type="ECO:0000313" key="2">
    <source>
        <dbReference type="Proteomes" id="UP001249959"/>
    </source>
</evidence>
<organism evidence="1 2">
    <name type="scientific">Aquirufa regiilacus</name>
    <dbReference type="NCBI Taxonomy" id="3024868"/>
    <lineage>
        <taxon>Bacteria</taxon>
        <taxon>Pseudomonadati</taxon>
        <taxon>Bacteroidota</taxon>
        <taxon>Cytophagia</taxon>
        <taxon>Cytophagales</taxon>
        <taxon>Flectobacillaceae</taxon>
        <taxon>Aquirufa</taxon>
    </lineage>
</organism>
<comment type="caution">
    <text evidence="1">The sequence shown here is derived from an EMBL/GenBank/DDBJ whole genome shotgun (WGS) entry which is preliminary data.</text>
</comment>
<gene>
    <name evidence="1" type="ORF">PQG45_09390</name>
</gene>
<evidence type="ECO:0000313" key="1">
    <source>
        <dbReference type="EMBL" id="MDU0809246.1"/>
    </source>
</evidence>